<evidence type="ECO:0000256" key="8">
    <source>
        <dbReference type="RuleBase" id="RU000417"/>
    </source>
</evidence>
<evidence type="ECO:0000313" key="10">
    <source>
        <dbReference type="Proteomes" id="UP001597319"/>
    </source>
</evidence>
<dbReference type="PROSITE" id="PS00094">
    <property type="entry name" value="C5_MTASE_1"/>
    <property type="match status" value="1"/>
</dbReference>
<gene>
    <name evidence="9" type="primary">dcm</name>
    <name evidence="9" type="ORF">ACFSR1_18195</name>
</gene>
<proteinExistence type="inferred from homology"/>
<name>A0ABW5LIK8_9FLAO</name>
<organism evidence="9 10">
    <name type="scientific">Aquimarina rubra</name>
    <dbReference type="NCBI Taxonomy" id="1920033"/>
    <lineage>
        <taxon>Bacteria</taxon>
        <taxon>Pseudomonadati</taxon>
        <taxon>Bacteroidota</taxon>
        <taxon>Flavobacteriia</taxon>
        <taxon>Flavobacteriales</taxon>
        <taxon>Flavobacteriaceae</taxon>
        <taxon>Aquimarina</taxon>
    </lineage>
</organism>
<keyword evidence="4" id="KW-0680">Restriction system</keyword>
<dbReference type="InterPro" id="IPR029063">
    <property type="entry name" value="SAM-dependent_MTases_sf"/>
</dbReference>
<dbReference type="EC" id="2.1.1.37" evidence="8"/>
<dbReference type="InterPro" id="IPR031303">
    <property type="entry name" value="C5_meth_CS"/>
</dbReference>
<dbReference type="PRINTS" id="PR00105">
    <property type="entry name" value="C5METTRFRASE"/>
</dbReference>
<evidence type="ECO:0000256" key="5">
    <source>
        <dbReference type="ARBA" id="ARBA00047422"/>
    </source>
</evidence>
<sequence length="520" mass="59826">MKYAIDLYSGIGGWTMGMKLSKINNVASYEWWNEANQTHNLNFNTNHKEINIRQINPNDLDFENKIDFVVGSPPCTQFSFANKGGNGDLKDGLVDIYKFLEIVEHLKPKYWAMENVPRVASILEKEINGGALKKFKKLVKVIKIVDSADYGVPQNRKRMIAGDFPLDLFESYKEQINEVTFGQILNSLKQEVIIDPNYGYSISRNDITELENEVNLTSQEERINRDAKTFHPIYNKMSFPDRLDRPSRTVTATCTRVSRESIIVESNNGFRRLNVRERGVIQGFPITYQFYGRTLNAKFKMIGNAVPPILTYYIFQSMLETPLDELKHPKESDYYHNHPPFKAYDSNLGLPKRKFPANRKFKFAVPSLRYGSGVRFELSNDPKMDNIPWSFKFFYGNSKSIKEIPLNSDIKNTLAPIVNTTKNEIFNDCINDIEKSFNSIDSSNLQELWTSSELNNSVFDFLDEIGNCVEKILNEADFSDVDSSLVSAIVREDNKKLKEHHQSVLTGFYFLSSINNKLFN</sequence>
<comment type="catalytic activity">
    <reaction evidence="5 8">
        <text>a 2'-deoxycytidine in DNA + S-adenosyl-L-methionine = a 5-methyl-2'-deoxycytidine in DNA + S-adenosyl-L-homocysteine + H(+)</text>
        <dbReference type="Rhea" id="RHEA:13681"/>
        <dbReference type="Rhea" id="RHEA-COMP:11369"/>
        <dbReference type="Rhea" id="RHEA-COMP:11370"/>
        <dbReference type="ChEBI" id="CHEBI:15378"/>
        <dbReference type="ChEBI" id="CHEBI:57856"/>
        <dbReference type="ChEBI" id="CHEBI:59789"/>
        <dbReference type="ChEBI" id="CHEBI:85452"/>
        <dbReference type="ChEBI" id="CHEBI:85454"/>
        <dbReference type="EC" id="2.1.1.37"/>
    </reaction>
</comment>
<dbReference type="RefSeq" id="WP_378294443.1">
    <property type="nucleotide sequence ID" value="NZ_JBHULE010000019.1"/>
</dbReference>
<dbReference type="EMBL" id="JBHULE010000019">
    <property type="protein sequence ID" value="MFD2564620.1"/>
    <property type="molecule type" value="Genomic_DNA"/>
</dbReference>
<dbReference type="Proteomes" id="UP001597319">
    <property type="component" value="Unassembled WGS sequence"/>
</dbReference>
<keyword evidence="3 6" id="KW-0949">S-adenosyl-L-methionine</keyword>
<dbReference type="InterPro" id="IPR018117">
    <property type="entry name" value="C5_DNA_meth_AS"/>
</dbReference>
<dbReference type="Pfam" id="PF00145">
    <property type="entry name" value="DNA_methylase"/>
    <property type="match status" value="1"/>
</dbReference>
<keyword evidence="2 6" id="KW-0808">Transferase</keyword>
<dbReference type="PROSITE" id="PS51679">
    <property type="entry name" value="SAM_MT_C5"/>
    <property type="match status" value="1"/>
</dbReference>
<dbReference type="InterPro" id="IPR001525">
    <property type="entry name" value="C5_MeTfrase"/>
</dbReference>
<reference evidence="10" key="1">
    <citation type="journal article" date="2019" name="Int. J. Syst. Evol. Microbiol.">
        <title>The Global Catalogue of Microorganisms (GCM) 10K type strain sequencing project: providing services to taxonomists for standard genome sequencing and annotation.</title>
        <authorList>
            <consortium name="The Broad Institute Genomics Platform"/>
            <consortium name="The Broad Institute Genome Sequencing Center for Infectious Disease"/>
            <person name="Wu L."/>
            <person name="Ma J."/>
        </authorList>
    </citation>
    <scope>NUCLEOTIDE SEQUENCE [LARGE SCALE GENOMIC DNA]</scope>
    <source>
        <strain evidence="10">KCTC 52274</strain>
    </source>
</reference>
<dbReference type="PANTHER" id="PTHR10629">
    <property type="entry name" value="CYTOSINE-SPECIFIC METHYLTRANSFERASE"/>
    <property type="match status" value="1"/>
</dbReference>
<evidence type="ECO:0000256" key="7">
    <source>
        <dbReference type="RuleBase" id="RU000416"/>
    </source>
</evidence>
<feature type="active site" evidence="6">
    <location>
        <position position="75"/>
    </location>
</feature>
<keyword evidence="1 6" id="KW-0489">Methyltransferase</keyword>
<dbReference type="SUPFAM" id="SSF53335">
    <property type="entry name" value="S-adenosyl-L-methionine-dependent methyltransferases"/>
    <property type="match status" value="1"/>
</dbReference>
<evidence type="ECO:0000313" key="9">
    <source>
        <dbReference type="EMBL" id="MFD2564620.1"/>
    </source>
</evidence>
<dbReference type="Gene3D" id="3.90.120.10">
    <property type="entry name" value="DNA Methylase, subunit A, domain 2"/>
    <property type="match status" value="1"/>
</dbReference>
<comment type="caution">
    <text evidence="9">The sequence shown here is derived from an EMBL/GenBank/DDBJ whole genome shotgun (WGS) entry which is preliminary data.</text>
</comment>
<dbReference type="NCBIfam" id="TIGR00675">
    <property type="entry name" value="dcm"/>
    <property type="match status" value="1"/>
</dbReference>
<keyword evidence="10" id="KW-1185">Reference proteome</keyword>
<evidence type="ECO:0000256" key="3">
    <source>
        <dbReference type="ARBA" id="ARBA00022691"/>
    </source>
</evidence>
<evidence type="ECO:0000256" key="2">
    <source>
        <dbReference type="ARBA" id="ARBA00022679"/>
    </source>
</evidence>
<dbReference type="PANTHER" id="PTHR10629:SF52">
    <property type="entry name" value="DNA (CYTOSINE-5)-METHYLTRANSFERASE 1"/>
    <property type="match status" value="1"/>
</dbReference>
<dbReference type="InterPro" id="IPR050390">
    <property type="entry name" value="C5-Methyltransferase"/>
</dbReference>
<dbReference type="GO" id="GO:0003886">
    <property type="term" value="F:DNA (cytosine-5-)-methyltransferase activity"/>
    <property type="evidence" value="ECO:0007669"/>
    <property type="project" value="UniProtKB-EC"/>
</dbReference>
<accession>A0ABW5LIK8</accession>
<dbReference type="PROSITE" id="PS00095">
    <property type="entry name" value="C5_MTASE_2"/>
    <property type="match status" value="1"/>
</dbReference>
<evidence type="ECO:0000256" key="1">
    <source>
        <dbReference type="ARBA" id="ARBA00022603"/>
    </source>
</evidence>
<dbReference type="GO" id="GO:0032259">
    <property type="term" value="P:methylation"/>
    <property type="evidence" value="ECO:0007669"/>
    <property type="project" value="UniProtKB-KW"/>
</dbReference>
<comment type="similarity">
    <text evidence="6 7">Belongs to the class I-like SAM-binding methyltransferase superfamily. C5-methyltransferase family.</text>
</comment>
<protein>
    <recommendedName>
        <fullName evidence="8">Cytosine-specific methyltransferase</fullName>
        <ecNumber evidence="8">2.1.1.37</ecNumber>
    </recommendedName>
</protein>
<dbReference type="Gene3D" id="3.40.50.150">
    <property type="entry name" value="Vaccinia Virus protein VP39"/>
    <property type="match status" value="1"/>
</dbReference>
<evidence type="ECO:0000256" key="4">
    <source>
        <dbReference type="ARBA" id="ARBA00022747"/>
    </source>
</evidence>
<evidence type="ECO:0000256" key="6">
    <source>
        <dbReference type="PROSITE-ProRule" id="PRU01016"/>
    </source>
</evidence>